<proteinExistence type="predicted"/>
<dbReference type="AlphaFoldDB" id="A0A699RBR8"/>
<accession>A0A699RBR8</accession>
<feature type="non-terminal residue" evidence="2">
    <location>
        <position position="76"/>
    </location>
</feature>
<dbReference type="EMBL" id="BKCJ011088609">
    <property type="protein sequence ID" value="GFC83273.1"/>
    <property type="molecule type" value="Genomic_DNA"/>
</dbReference>
<comment type="caution">
    <text evidence="2">The sequence shown here is derived from an EMBL/GenBank/DDBJ whole genome shotgun (WGS) entry which is preliminary data.</text>
</comment>
<name>A0A699RBR8_TANCI</name>
<protein>
    <submittedName>
        <fullName evidence="2">Uncharacterized protein</fullName>
    </submittedName>
</protein>
<feature type="region of interest" description="Disordered" evidence="1">
    <location>
        <begin position="29"/>
        <end position="76"/>
    </location>
</feature>
<sequence length="76" mass="7435">MSCLTLVLNSLTYPPNSVSPKERIGLGGGAGANIGEGGDSIRGSGVKGIRSGGEDQGDNGDAGGEDIARSLATSES</sequence>
<evidence type="ECO:0000313" key="2">
    <source>
        <dbReference type="EMBL" id="GFC83273.1"/>
    </source>
</evidence>
<organism evidence="2">
    <name type="scientific">Tanacetum cinerariifolium</name>
    <name type="common">Dalmatian daisy</name>
    <name type="synonym">Chrysanthemum cinerariifolium</name>
    <dbReference type="NCBI Taxonomy" id="118510"/>
    <lineage>
        <taxon>Eukaryota</taxon>
        <taxon>Viridiplantae</taxon>
        <taxon>Streptophyta</taxon>
        <taxon>Embryophyta</taxon>
        <taxon>Tracheophyta</taxon>
        <taxon>Spermatophyta</taxon>
        <taxon>Magnoliopsida</taxon>
        <taxon>eudicotyledons</taxon>
        <taxon>Gunneridae</taxon>
        <taxon>Pentapetalae</taxon>
        <taxon>asterids</taxon>
        <taxon>campanulids</taxon>
        <taxon>Asterales</taxon>
        <taxon>Asteraceae</taxon>
        <taxon>Asteroideae</taxon>
        <taxon>Anthemideae</taxon>
        <taxon>Anthemidinae</taxon>
        <taxon>Tanacetum</taxon>
    </lineage>
</organism>
<reference evidence="2" key="1">
    <citation type="journal article" date="2019" name="Sci. Rep.">
        <title>Draft genome of Tanacetum cinerariifolium, the natural source of mosquito coil.</title>
        <authorList>
            <person name="Yamashiro T."/>
            <person name="Shiraishi A."/>
            <person name="Satake H."/>
            <person name="Nakayama K."/>
        </authorList>
    </citation>
    <scope>NUCLEOTIDE SEQUENCE</scope>
</reference>
<evidence type="ECO:0000256" key="1">
    <source>
        <dbReference type="SAM" id="MobiDB-lite"/>
    </source>
</evidence>
<gene>
    <name evidence="2" type="ORF">Tci_855243</name>
</gene>
<feature type="compositionally biased region" description="Gly residues" evidence="1">
    <location>
        <begin position="29"/>
        <end position="40"/>
    </location>
</feature>